<gene>
    <name evidence="2" type="ORF">AB0E65_29080</name>
</gene>
<dbReference type="RefSeq" id="WP_108953237.1">
    <property type="nucleotide sequence ID" value="NZ_BEVZ01000002.1"/>
</dbReference>
<reference evidence="2 3" key="1">
    <citation type="submission" date="2024-06" db="EMBL/GenBank/DDBJ databases">
        <title>The Natural Products Discovery Center: Release of the First 8490 Sequenced Strains for Exploring Actinobacteria Biosynthetic Diversity.</title>
        <authorList>
            <person name="Kalkreuter E."/>
            <person name="Kautsar S.A."/>
            <person name="Yang D."/>
            <person name="Bader C.D."/>
            <person name="Teijaro C.N."/>
            <person name="Fluegel L."/>
            <person name="Davis C.M."/>
            <person name="Simpson J.R."/>
            <person name="Lauterbach L."/>
            <person name="Steele A.D."/>
            <person name="Gui C."/>
            <person name="Meng S."/>
            <person name="Li G."/>
            <person name="Viehrig K."/>
            <person name="Ye F."/>
            <person name="Su P."/>
            <person name="Kiefer A.F."/>
            <person name="Nichols A."/>
            <person name="Cepeda A.J."/>
            <person name="Yan W."/>
            <person name="Fan B."/>
            <person name="Jiang Y."/>
            <person name="Adhikari A."/>
            <person name="Zheng C.-J."/>
            <person name="Schuster L."/>
            <person name="Cowan T.M."/>
            <person name="Smanski M.J."/>
            <person name="Chevrette M.G."/>
            <person name="De Carvalho L.P.S."/>
            <person name="Shen B."/>
        </authorList>
    </citation>
    <scope>NUCLEOTIDE SEQUENCE [LARGE SCALE GENOMIC DNA]</scope>
    <source>
        <strain evidence="2 3">NPDC038104</strain>
    </source>
</reference>
<feature type="signal peptide" evidence="1">
    <location>
        <begin position="1"/>
        <end position="30"/>
    </location>
</feature>
<organism evidence="2 3">
    <name type="scientific">Streptomyces fragilis</name>
    <dbReference type="NCBI Taxonomy" id="67301"/>
    <lineage>
        <taxon>Bacteria</taxon>
        <taxon>Bacillati</taxon>
        <taxon>Actinomycetota</taxon>
        <taxon>Actinomycetes</taxon>
        <taxon>Kitasatosporales</taxon>
        <taxon>Streptomycetaceae</taxon>
        <taxon>Streptomyces</taxon>
    </lineage>
</organism>
<protein>
    <submittedName>
        <fullName evidence="2">Uncharacterized protein</fullName>
    </submittedName>
</protein>
<dbReference type="InterPro" id="IPR006311">
    <property type="entry name" value="TAT_signal"/>
</dbReference>
<proteinExistence type="predicted"/>
<comment type="caution">
    <text evidence="2">The sequence shown here is derived from an EMBL/GenBank/DDBJ whole genome shotgun (WGS) entry which is preliminary data.</text>
</comment>
<dbReference type="EMBL" id="JBEZUR010000091">
    <property type="protein sequence ID" value="MEU3558229.1"/>
    <property type="molecule type" value="Genomic_DNA"/>
</dbReference>
<feature type="chain" id="PRO_5047026184" evidence="1">
    <location>
        <begin position="31"/>
        <end position="128"/>
    </location>
</feature>
<keyword evidence="1" id="KW-0732">Signal</keyword>
<accession>A0ABV2YR69</accession>
<evidence type="ECO:0000256" key="1">
    <source>
        <dbReference type="SAM" id="SignalP"/>
    </source>
</evidence>
<dbReference type="PROSITE" id="PS51318">
    <property type="entry name" value="TAT"/>
    <property type="match status" value="1"/>
</dbReference>
<name>A0ABV2YR69_9ACTN</name>
<dbReference type="Proteomes" id="UP001550850">
    <property type="component" value="Unassembled WGS sequence"/>
</dbReference>
<keyword evidence="3" id="KW-1185">Reference proteome</keyword>
<evidence type="ECO:0000313" key="3">
    <source>
        <dbReference type="Proteomes" id="UP001550850"/>
    </source>
</evidence>
<evidence type="ECO:0000313" key="2">
    <source>
        <dbReference type="EMBL" id="MEU3558229.1"/>
    </source>
</evidence>
<sequence length="128" mass="12995">MRSLTHLRRSAVALACGLALTAGLSSTASAASAASATSATDGSAAAPGAAAARGQFHWIGAKGLPYYVENPPTGECLGMAERGRAAHNRTNVRATVYAGKKCGGASQRMTPGQKAPKGFVFNSVRFGR</sequence>